<dbReference type="InterPro" id="IPR041664">
    <property type="entry name" value="AAA_16"/>
</dbReference>
<dbReference type="RefSeq" id="WP_331712445.1">
    <property type="nucleotide sequence ID" value="NZ_CP132970.1"/>
</dbReference>
<dbReference type="KEGG" id="rhox:RBB84_01975"/>
<reference evidence="2" key="1">
    <citation type="submission" date="2023-08" db="EMBL/GenBank/DDBJ databases">
        <title>The novel hydrolase IpcH responsible for the initial isoprocarb degradation step in Rhodococcus sp. D-6.</title>
        <authorList>
            <person name="Zhu Q."/>
        </authorList>
    </citation>
    <scope>NUCLEOTIDE SEQUENCE</scope>
    <source>
        <strain evidence="2">D-6</strain>
    </source>
</reference>
<dbReference type="EMBL" id="CP132970">
    <property type="protein sequence ID" value="XBW04772.1"/>
    <property type="molecule type" value="Genomic_DNA"/>
</dbReference>
<evidence type="ECO:0000313" key="2">
    <source>
        <dbReference type="EMBL" id="XBW04772.1"/>
    </source>
</evidence>
<keyword evidence="2" id="KW-0067">ATP-binding</keyword>
<feature type="domain" description="Orc1-like AAA ATPase" evidence="1">
    <location>
        <begin position="41"/>
        <end position="103"/>
    </location>
</feature>
<name>A0AAU7UYG2_9NOCA</name>
<protein>
    <submittedName>
        <fullName evidence="2">ATP-binding protein</fullName>
    </submittedName>
</protein>
<dbReference type="AlphaFoldDB" id="A0AAU7UYG2"/>
<dbReference type="SUPFAM" id="SSF52540">
    <property type="entry name" value="P-loop containing nucleoside triphosphate hydrolases"/>
    <property type="match status" value="1"/>
</dbReference>
<evidence type="ECO:0000259" key="1">
    <source>
        <dbReference type="Pfam" id="PF13191"/>
    </source>
</evidence>
<organism evidence="2">
    <name type="scientific">Rhodococcus sp. D-6</name>
    <dbReference type="NCBI Taxonomy" id="1387842"/>
    <lineage>
        <taxon>Bacteria</taxon>
        <taxon>Bacillati</taxon>
        <taxon>Actinomycetota</taxon>
        <taxon>Actinomycetes</taxon>
        <taxon>Mycobacteriales</taxon>
        <taxon>Nocardiaceae</taxon>
        <taxon>Rhodococcus</taxon>
    </lineage>
</organism>
<dbReference type="Gene3D" id="3.40.50.300">
    <property type="entry name" value="P-loop containing nucleotide triphosphate hydrolases"/>
    <property type="match status" value="1"/>
</dbReference>
<dbReference type="GO" id="GO:0005524">
    <property type="term" value="F:ATP binding"/>
    <property type="evidence" value="ECO:0007669"/>
    <property type="project" value="UniProtKB-KW"/>
</dbReference>
<proteinExistence type="predicted"/>
<gene>
    <name evidence="2" type="ORF">RBB84_01975</name>
</gene>
<keyword evidence="2" id="KW-0547">Nucleotide-binding</keyword>
<dbReference type="InterPro" id="IPR027417">
    <property type="entry name" value="P-loop_NTPase"/>
</dbReference>
<dbReference type="Pfam" id="PF13191">
    <property type="entry name" value="AAA_16"/>
    <property type="match status" value="1"/>
</dbReference>
<sequence>MRPMIAVRFSSSVVLDLTRADQGDSGLERHVEALARARRVFVGRDAELEIVRSALDSPEPSIAVLYLYGPGGIGKTCLLGAISDLAERSHRAVTVIDGRNTDASPGSVLASVDRHIGDRPRVLLLDSYERLRVLDDWIRTDFLPGLPATTLTVIADRSPPSAGWRTDPGWGDLLRIVSLRNFDPATSAAYLTPARVPEELHDEIIGATHGHPLGLGLLTDVFVRGGDVRVPWPPDLVGMLLRRFSIPSRGSHIAAPWKCVRSPG</sequence>
<accession>A0AAU7UYG2</accession>